<keyword evidence="2" id="KW-0808">Transferase</keyword>
<dbReference type="Pfam" id="PF00814">
    <property type="entry name" value="TsaD"/>
    <property type="match status" value="1"/>
</dbReference>
<protein>
    <submittedName>
        <fullName evidence="2">tRNA (Adenosine(37)-N6)-threonylcarbamoyltransferase complex dimerization subunit type 1 TsaB</fullName>
        <ecNumber evidence="2">2.3.1.234</ecNumber>
    </submittedName>
</protein>
<dbReference type="GO" id="GO:0061711">
    <property type="term" value="F:tRNA N(6)-L-threonylcarbamoyladenine synthase activity"/>
    <property type="evidence" value="ECO:0007669"/>
    <property type="project" value="UniProtKB-EC"/>
</dbReference>
<dbReference type="EC" id="2.3.1.234" evidence="2"/>
<dbReference type="NCBIfam" id="TIGR03725">
    <property type="entry name" value="T6A_YeaZ"/>
    <property type="match status" value="1"/>
</dbReference>
<comment type="caution">
    <text evidence="2">The sequence shown here is derived from an EMBL/GenBank/DDBJ whole genome shotgun (WGS) entry which is preliminary data.</text>
</comment>
<evidence type="ECO:0000259" key="1">
    <source>
        <dbReference type="Pfam" id="PF00814"/>
    </source>
</evidence>
<evidence type="ECO:0000313" key="2">
    <source>
        <dbReference type="EMBL" id="MFD2256334.1"/>
    </source>
</evidence>
<keyword evidence="3" id="KW-1185">Reference proteome</keyword>
<organism evidence="2 3">
    <name type="scientific">Luteolibacter algae</name>
    <dbReference type="NCBI Taxonomy" id="454151"/>
    <lineage>
        <taxon>Bacteria</taxon>
        <taxon>Pseudomonadati</taxon>
        <taxon>Verrucomicrobiota</taxon>
        <taxon>Verrucomicrobiia</taxon>
        <taxon>Verrucomicrobiales</taxon>
        <taxon>Verrucomicrobiaceae</taxon>
        <taxon>Luteolibacter</taxon>
    </lineage>
</organism>
<proteinExistence type="predicted"/>
<dbReference type="Gene3D" id="3.30.420.40">
    <property type="match status" value="1"/>
</dbReference>
<feature type="domain" description="Gcp-like" evidence="1">
    <location>
        <begin position="32"/>
        <end position="121"/>
    </location>
</feature>
<evidence type="ECO:0000313" key="3">
    <source>
        <dbReference type="Proteomes" id="UP001597375"/>
    </source>
</evidence>
<accession>A0ABW5D8L1</accession>
<dbReference type="SUPFAM" id="SSF53067">
    <property type="entry name" value="Actin-like ATPase domain"/>
    <property type="match status" value="1"/>
</dbReference>
<dbReference type="EMBL" id="JBHUIT010000006">
    <property type="protein sequence ID" value="MFD2256334.1"/>
    <property type="molecule type" value="Genomic_DNA"/>
</dbReference>
<keyword evidence="2" id="KW-0012">Acyltransferase</keyword>
<dbReference type="Proteomes" id="UP001597375">
    <property type="component" value="Unassembled WGS sequence"/>
</dbReference>
<dbReference type="InterPro" id="IPR043129">
    <property type="entry name" value="ATPase_NBD"/>
</dbReference>
<sequence>MSAVLIIETSTDAASIALANEGEIICEKSFISDRRHNALLFEPLAEILAAHGTRSFDAVLVGSGPGSYSGTRVGIAAAQGAALVGDAKAVAVPSILATPEALSGNPCMAVGDARRGSYWTAQINEGQLISGPDLTDSFGFEAALLSAEQQGISVFCMEGIRGHSLPVAKPSAAGIWAAWKAASPKTRALWAGQIAQPIYLKPPHITPSKRKPLVNPA</sequence>
<gene>
    <name evidence="2" type="primary">tsaB</name>
    <name evidence="2" type="ORF">ACFSSA_06585</name>
</gene>
<dbReference type="InterPro" id="IPR022496">
    <property type="entry name" value="T6A_TsaB"/>
</dbReference>
<dbReference type="RefSeq" id="WP_386819481.1">
    <property type="nucleotide sequence ID" value="NZ_JBHUIT010000006.1"/>
</dbReference>
<dbReference type="InterPro" id="IPR000905">
    <property type="entry name" value="Gcp-like_dom"/>
</dbReference>
<reference evidence="3" key="1">
    <citation type="journal article" date="2019" name="Int. J. Syst. Evol. Microbiol.">
        <title>The Global Catalogue of Microorganisms (GCM) 10K type strain sequencing project: providing services to taxonomists for standard genome sequencing and annotation.</title>
        <authorList>
            <consortium name="The Broad Institute Genomics Platform"/>
            <consortium name="The Broad Institute Genome Sequencing Center for Infectious Disease"/>
            <person name="Wu L."/>
            <person name="Ma J."/>
        </authorList>
    </citation>
    <scope>NUCLEOTIDE SEQUENCE [LARGE SCALE GENOMIC DNA]</scope>
    <source>
        <strain evidence="3">CGMCC 4.7106</strain>
    </source>
</reference>
<name>A0ABW5D8L1_9BACT</name>